<evidence type="ECO:0000313" key="1">
    <source>
        <dbReference type="EMBL" id="MEQ2274533.1"/>
    </source>
</evidence>
<accession>A0ABV0WY10</accession>
<sequence>MLVCHTYVWSTLYSVRVEGSNNLNQTSHWCGSSWLPAVQDGSNGEFRSPEPISKICNILFLFSLSPLVKTAIRQRSSGSVCYTGERAVPALVLTEPTGGYTFSSGRLFSQSVVKDARLHFFSSSNDPAAPGSRKNTCH</sequence>
<gene>
    <name evidence="1" type="ORF">XENORESO_018046</name>
</gene>
<comment type="caution">
    <text evidence="1">The sequence shown here is derived from an EMBL/GenBank/DDBJ whole genome shotgun (WGS) entry which is preliminary data.</text>
</comment>
<evidence type="ECO:0000313" key="2">
    <source>
        <dbReference type="Proteomes" id="UP001444071"/>
    </source>
</evidence>
<dbReference type="EMBL" id="JAHRIM010080133">
    <property type="protein sequence ID" value="MEQ2274533.1"/>
    <property type="molecule type" value="Genomic_DNA"/>
</dbReference>
<keyword evidence="2" id="KW-1185">Reference proteome</keyword>
<dbReference type="Proteomes" id="UP001444071">
    <property type="component" value="Unassembled WGS sequence"/>
</dbReference>
<name>A0ABV0WY10_9TELE</name>
<protein>
    <submittedName>
        <fullName evidence="1">Uncharacterized protein</fullName>
    </submittedName>
</protein>
<proteinExistence type="predicted"/>
<reference evidence="1 2" key="1">
    <citation type="submission" date="2021-06" db="EMBL/GenBank/DDBJ databases">
        <authorList>
            <person name="Palmer J.M."/>
        </authorList>
    </citation>
    <scope>NUCLEOTIDE SEQUENCE [LARGE SCALE GENOMIC DNA]</scope>
    <source>
        <strain evidence="1 2">XR_2019</strain>
        <tissue evidence="1">Muscle</tissue>
    </source>
</reference>
<organism evidence="1 2">
    <name type="scientific">Xenotaenia resolanae</name>
    <dbReference type="NCBI Taxonomy" id="208358"/>
    <lineage>
        <taxon>Eukaryota</taxon>
        <taxon>Metazoa</taxon>
        <taxon>Chordata</taxon>
        <taxon>Craniata</taxon>
        <taxon>Vertebrata</taxon>
        <taxon>Euteleostomi</taxon>
        <taxon>Actinopterygii</taxon>
        <taxon>Neopterygii</taxon>
        <taxon>Teleostei</taxon>
        <taxon>Neoteleostei</taxon>
        <taxon>Acanthomorphata</taxon>
        <taxon>Ovalentaria</taxon>
        <taxon>Atherinomorphae</taxon>
        <taxon>Cyprinodontiformes</taxon>
        <taxon>Goodeidae</taxon>
        <taxon>Xenotaenia</taxon>
    </lineage>
</organism>